<evidence type="ECO:0000313" key="5">
    <source>
        <dbReference type="Proteomes" id="UP000614334"/>
    </source>
</evidence>
<sequence length="409" mass="43557">MVHLHALGLLASASGLQLVAAQGASQTYAATLAGLYNMPTSTVLPFPSSTIPAPTAQAFITSGASSDGLGWSLSKGRLQNGGDNMAFVADPFPSASLAKDPDVSASAYAEPVLRITYPAGSYSNHTGGGAQFVQLWNSTSNFQSMVLSYEVAFDANFDFVKGGKLPGLRGGPDILGCSGGKQPTGSDCFSTRLMWRTNGNGEGTNKKQKASSAPDYVYLVYAYIRPVNGICDSSLVRCNDDFGISVNRGSFAFQSGTWNRITMLVRLNSPENVANGQLQLLWVFSSPVIISLRSNHAYRYAATTIYSPFHTMGYSINPIVVCRSKHNSLIIVASPLVNSTFFGGEDSSWASPKEQHTYFRNIRMWGSDAPSNMTGNRINAASSIAVGFPVWLPISVGVMSAFAGALFVL</sequence>
<dbReference type="EMBL" id="JACYCF010000005">
    <property type="protein sequence ID" value="KAF8757317.1"/>
    <property type="molecule type" value="Genomic_DNA"/>
</dbReference>
<dbReference type="AlphaFoldDB" id="A0A8H7IK71"/>
<dbReference type="Proteomes" id="UP000614334">
    <property type="component" value="Unassembled WGS sequence"/>
</dbReference>
<keyword evidence="1" id="KW-1133">Transmembrane helix</keyword>
<reference evidence="4" key="1">
    <citation type="submission" date="2020-09" db="EMBL/GenBank/DDBJ databases">
        <title>Comparative genome analyses of four rice-infecting Rhizoctonia solani isolates reveal extensive enrichment of homogalacturonan modification genes.</title>
        <authorList>
            <person name="Lee D.-Y."/>
            <person name="Jeon J."/>
            <person name="Kim K.-T."/>
            <person name="Cheong K."/>
            <person name="Song H."/>
            <person name="Choi G."/>
            <person name="Ko J."/>
            <person name="Opiyo S.O."/>
            <person name="Zuo S."/>
            <person name="Madhav S."/>
            <person name="Lee Y.-H."/>
            <person name="Wang G.-L."/>
        </authorList>
    </citation>
    <scope>NUCLEOTIDE SEQUENCE</scope>
    <source>
        <strain evidence="4">AG1-IA B2</strain>
    </source>
</reference>
<keyword evidence="1" id="KW-0472">Membrane</keyword>
<accession>A0A8H7IK71</accession>
<dbReference type="PANTHER" id="PTHR40124">
    <property type="match status" value="1"/>
</dbReference>
<feature type="domain" description="Polysaccharide lyase 14" evidence="3">
    <location>
        <begin position="334"/>
        <end position="362"/>
    </location>
</feature>
<evidence type="ECO:0000259" key="3">
    <source>
        <dbReference type="Pfam" id="PF21294"/>
    </source>
</evidence>
<evidence type="ECO:0000256" key="2">
    <source>
        <dbReference type="SAM" id="SignalP"/>
    </source>
</evidence>
<keyword evidence="2" id="KW-0732">Signal</keyword>
<dbReference type="Gene3D" id="2.60.120.200">
    <property type="match status" value="1"/>
</dbReference>
<feature type="transmembrane region" description="Helical" evidence="1">
    <location>
        <begin position="388"/>
        <end position="408"/>
    </location>
</feature>
<gene>
    <name evidence="4" type="ORF">RHS01_03935</name>
</gene>
<proteinExistence type="predicted"/>
<feature type="signal peptide" evidence="2">
    <location>
        <begin position="1"/>
        <end position="21"/>
    </location>
</feature>
<feature type="domain" description="Polysaccharide lyase 14" evidence="3">
    <location>
        <begin position="109"/>
        <end position="281"/>
    </location>
</feature>
<dbReference type="Pfam" id="PF21294">
    <property type="entry name" value="Polysacc_lyase_14"/>
    <property type="match status" value="2"/>
</dbReference>
<keyword evidence="1" id="KW-0812">Transmembrane</keyword>
<organism evidence="4 5">
    <name type="scientific">Rhizoctonia solani</name>
    <dbReference type="NCBI Taxonomy" id="456999"/>
    <lineage>
        <taxon>Eukaryota</taxon>
        <taxon>Fungi</taxon>
        <taxon>Dikarya</taxon>
        <taxon>Basidiomycota</taxon>
        <taxon>Agaricomycotina</taxon>
        <taxon>Agaricomycetes</taxon>
        <taxon>Cantharellales</taxon>
        <taxon>Ceratobasidiaceae</taxon>
        <taxon>Rhizoctonia</taxon>
    </lineage>
</organism>
<protein>
    <recommendedName>
        <fullName evidence="3">Polysaccharide lyase 14 domain-containing protein</fullName>
    </recommendedName>
</protein>
<name>A0A8H7IK71_9AGAM</name>
<comment type="caution">
    <text evidence="4">The sequence shown here is derived from an EMBL/GenBank/DDBJ whole genome shotgun (WGS) entry which is preliminary data.</text>
</comment>
<feature type="chain" id="PRO_5034501438" description="Polysaccharide lyase 14 domain-containing protein" evidence="2">
    <location>
        <begin position="22"/>
        <end position="409"/>
    </location>
</feature>
<evidence type="ECO:0000313" key="4">
    <source>
        <dbReference type="EMBL" id="KAF8757317.1"/>
    </source>
</evidence>
<evidence type="ECO:0000256" key="1">
    <source>
        <dbReference type="SAM" id="Phobius"/>
    </source>
</evidence>
<dbReference type="PANTHER" id="PTHR40124:SF1">
    <property type="entry name" value="DISAGGREGATASE RELATED REPEAT PROTEIN"/>
    <property type="match status" value="1"/>
</dbReference>
<dbReference type="InterPro" id="IPR048958">
    <property type="entry name" value="Polysacc_lyase_14"/>
</dbReference>